<dbReference type="Proteomes" id="UP000886724">
    <property type="component" value="Unassembled WGS sequence"/>
</dbReference>
<name>A0A9D2BMX5_9FIRM</name>
<reference evidence="1" key="2">
    <citation type="submission" date="2021-04" db="EMBL/GenBank/DDBJ databases">
        <authorList>
            <person name="Gilroy R."/>
        </authorList>
    </citation>
    <scope>NUCLEOTIDE SEQUENCE</scope>
    <source>
        <strain evidence="1">ChiGjej1B1-14440</strain>
    </source>
</reference>
<reference evidence="1" key="1">
    <citation type="journal article" date="2021" name="PeerJ">
        <title>Extensive microbial diversity within the chicken gut microbiome revealed by metagenomics and culture.</title>
        <authorList>
            <person name="Gilroy R."/>
            <person name="Ravi A."/>
            <person name="Getino M."/>
            <person name="Pursley I."/>
            <person name="Horton D.L."/>
            <person name="Alikhan N.F."/>
            <person name="Baker D."/>
            <person name="Gharbi K."/>
            <person name="Hall N."/>
            <person name="Watson M."/>
            <person name="Adriaenssens E.M."/>
            <person name="Foster-Nyarko E."/>
            <person name="Jarju S."/>
            <person name="Secka A."/>
            <person name="Antonio M."/>
            <person name="Oren A."/>
            <person name="Chaudhuri R.R."/>
            <person name="La Ragione R."/>
            <person name="Hildebrand F."/>
            <person name="Pallen M.J."/>
        </authorList>
    </citation>
    <scope>NUCLEOTIDE SEQUENCE</scope>
    <source>
        <strain evidence="1">ChiGjej1B1-14440</strain>
    </source>
</reference>
<protein>
    <submittedName>
        <fullName evidence="1">AAA family ATPase</fullName>
    </submittedName>
</protein>
<organism evidence="1 2">
    <name type="scientific">Candidatus Erysipelatoclostridium merdavium</name>
    <dbReference type="NCBI Taxonomy" id="2838566"/>
    <lineage>
        <taxon>Bacteria</taxon>
        <taxon>Bacillati</taxon>
        <taxon>Bacillota</taxon>
        <taxon>Erysipelotrichia</taxon>
        <taxon>Erysipelotrichales</taxon>
        <taxon>Erysipelotrichales incertae sedis</taxon>
    </lineage>
</organism>
<proteinExistence type="predicted"/>
<sequence>MKNIYIIGGTMGAGKTTICQRLKLKLANSVFLDGDWCWDMNPFQVTEETKKMVIDNICYQLNNFIGCSVYENIIFCWVMHEQSIIDQLLARINTDNLNVKVISLVCNEKALIKRLQKDIDQGIRTEDVLTRSLARIKLYEKLDTIKIDVSNLSVDEVAAKICAL</sequence>
<dbReference type="InterPro" id="IPR027417">
    <property type="entry name" value="P-loop_NTPase"/>
</dbReference>
<gene>
    <name evidence="1" type="ORF">H9980_03910</name>
</gene>
<dbReference type="EMBL" id="DXET01000088">
    <property type="protein sequence ID" value="HIX81104.1"/>
    <property type="molecule type" value="Genomic_DNA"/>
</dbReference>
<dbReference type="SUPFAM" id="SSF52540">
    <property type="entry name" value="P-loop containing nucleoside triphosphate hydrolases"/>
    <property type="match status" value="1"/>
</dbReference>
<dbReference type="Gene3D" id="3.40.50.300">
    <property type="entry name" value="P-loop containing nucleotide triphosphate hydrolases"/>
    <property type="match status" value="1"/>
</dbReference>
<dbReference type="AlphaFoldDB" id="A0A9D2BMX5"/>
<accession>A0A9D2BMX5</accession>
<dbReference type="Pfam" id="PF13238">
    <property type="entry name" value="AAA_18"/>
    <property type="match status" value="1"/>
</dbReference>
<evidence type="ECO:0000313" key="2">
    <source>
        <dbReference type="Proteomes" id="UP000886724"/>
    </source>
</evidence>
<comment type="caution">
    <text evidence="1">The sequence shown here is derived from an EMBL/GenBank/DDBJ whole genome shotgun (WGS) entry which is preliminary data.</text>
</comment>
<evidence type="ECO:0000313" key="1">
    <source>
        <dbReference type="EMBL" id="HIX81104.1"/>
    </source>
</evidence>